<evidence type="ECO:0000256" key="5">
    <source>
        <dbReference type="ARBA" id="ARBA00022777"/>
    </source>
</evidence>
<dbReference type="InterPro" id="IPR018934">
    <property type="entry name" value="RIO_dom"/>
</dbReference>
<evidence type="ECO:0000256" key="3">
    <source>
        <dbReference type="ARBA" id="ARBA00022679"/>
    </source>
</evidence>
<proteinExistence type="predicted"/>
<dbReference type="EMBL" id="ML737150">
    <property type="protein sequence ID" value="KAE8340170.1"/>
    <property type="molecule type" value="Genomic_DNA"/>
</dbReference>
<evidence type="ECO:0000259" key="10">
    <source>
        <dbReference type="Pfam" id="PF01163"/>
    </source>
</evidence>
<keyword evidence="2" id="KW-0723">Serine/threonine-protein kinase</keyword>
<feature type="chain" id="PRO_5024845299" description="non-specific serine/threonine protein kinase" evidence="9">
    <location>
        <begin position="30"/>
        <end position="314"/>
    </location>
</feature>
<sequence>MPGMSHPFRWQIWRAVWFLMSSIAQGVSSLLPLLILGWPATEVPDDVRGWNLTNDVKEDVLSLDLEENDFLYRIRRDSRIVYVSILDGDIVPPEYRTDGFLVLAKLQKIPKWNDKWKTLTVRNTAQGIESSPDEFPPHGLDLGQLNHPSAIFVNILDLTTVSRISYRLSRVRHGEESWVLKIARFKHEISSLHNEVSVYSKLMASGFSFCPNFIGFVYEETKDRTIGFLMEEISGRTPGIQDLKDCAETVRLLHEHGIVHGDINRYNFLVTDEGVKLFDFEVSAAQEDADSGAAKEELKGLAARLEDELGIGRY</sequence>
<name>A0A5N6Y900_9EURO</name>
<evidence type="ECO:0000313" key="11">
    <source>
        <dbReference type="EMBL" id="KAE8340170.1"/>
    </source>
</evidence>
<dbReference type="OrthoDB" id="2687876at2759"/>
<dbReference type="InterPro" id="IPR011009">
    <property type="entry name" value="Kinase-like_dom_sf"/>
</dbReference>
<dbReference type="EC" id="2.7.11.1" evidence="1"/>
<feature type="signal peptide" evidence="9">
    <location>
        <begin position="1"/>
        <end position="29"/>
    </location>
</feature>
<evidence type="ECO:0000256" key="9">
    <source>
        <dbReference type="SAM" id="SignalP"/>
    </source>
</evidence>
<dbReference type="SUPFAM" id="SSF56112">
    <property type="entry name" value="Protein kinase-like (PK-like)"/>
    <property type="match status" value="1"/>
</dbReference>
<accession>A0A5N6Y900</accession>
<keyword evidence="6" id="KW-0067">ATP-binding</keyword>
<dbReference type="Proteomes" id="UP000325558">
    <property type="component" value="Unassembled WGS sequence"/>
</dbReference>
<gene>
    <name evidence="11" type="ORF">BDV24DRAFT_152186</name>
</gene>
<keyword evidence="9" id="KW-0732">Signal</keyword>
<organism evidence="11">
    <name type="scientific">Aspergillus arachidicola</name>
    <dbReference type="NCBI Taxonomy" id="656916"/>
    <lineage>
        <taxon>Eukaryota</taxon>
        <taxon>Fungi</taxon>
        <taxon>Dikarya</taxon>
        <taxon>Ascomycota</taxon>
        <taxon>Pezizomycotina</taxon>
        <taxon>Eurotiomycetes</taxon>
        <taxon>Eurotiomycetidae</taxon>
        <taxon>Eurotiales</taxon>
        <taxon>Aspergillaceae</taxon>
        <taxon>Aspergillus</taxon>
        <taxon>Aspergillus subgen. Circumdati</taxon>
    </lineage>
</organism>
<keyword evidence="3" id="KW-0808">Transferase</keyword>
<evidence type="ECO:0000256" key="1">
    <source>
        <dbReference type="ARBA" id="ARBA00012513"/>
    </source>
</evidence>
<comment type="catalytic activity">
    <reaction evidence="7">
        <text>L-threonyl-[protein] + ATP = O-phospho-L-threonyl-[protein] + ADP + H(+)</text>
        <dbReference type="Rhea" id="RHEA:46608"/>
        <dbReference type="Rhea" id="RHEA-COMP:11060"/>
        <dbReference type="Rhea" id="RHEA-COMP:11605"/>
        <dbReference type="ChEBI" id="CHEBI:15378"/>
        <dbReference type="ChEBI" id="CHEBI:30013"/>
        <dbReference type="ChEBI" id="CHEBI:30616"/>
        <dbReference type="ChEBI" id="CHEBI:61977"/>
        <dbReference type="ChEBI" id="CHEBI:456216"/>
        <dbReference type="EC" id="2.7.11.1"/>
    </reaction>
</comment>
<dbReference type="Pfam" id="PF01163">
    <property type="entry name" value="RIO1"/>
    <property type="match status" value="1"/>
</dbReference>
<evidence type="ECO:0000256" key="2">
    <source>
        <dbReference type="ARBA" id="ARBA00022527"/>
    </source>
</evidence>
<dbReference type="Gene3D" id="1.10.510.10">
    <property type="entry name" value="Transferase(Phosphotransferase) domain 1"/>
    <property type="match status" value="1"/>
</dbReference>
<feature type="domain" description="RIO-type" evidence="10">
    <location>
        <begin position="248"/>
        <end position="281"/>
    </location>
</feature>
<evidence type="ECO:0000256" key="7">
    <source>
        <dbReference type="ARBA" id="ARBA00047899"/>
    </source>
</evidence>
<evidence type="ECO:0000256" key="8">
    <source>
        <dbReference type="ARBA" id="ARBA00048679"/>
    </source>
</evidence>
<dbReference type="GO" id="GO:0004674">
    <property type="term" value="F:protein serine/threonine kinase activity"/>
    <property type="evidence" value="ECO:0007669"/>
    <property type="project" value="UniProtKB-KW"/>
</dbReference>
<dbReference type="AlphaFoldDB" id="A0A5N6Y900"/>
<keyword evidence="5" id="KW-0418">Kinase</keyword>
<dbReference type="GO" id="GO:0005524">
    <property type="term" value="F:ATP binding"/>
    <property type="evidence" value="ECO:0007669"/>
    <property type="project" value="UniProtKB-KW"/>
</dbReference>
<reference evidence="11" key="1">
    <citation type="submission" date="2019-04" db="EMBL/GenBank/DDBJ databases">
        <title>Friends and foes A comparative genomics study of 23 Aspergillus species from section Flavi.</title>
        <authorList>
            <consortium name="DOE Joint Genome Institute"/>
            <person name="Kjaerbolling I."/>
            <person name="Vesth T."/>
            <person name="Frisvad J.C."/>
            <person name="Nybo J.L."/>
            <person name="Theobald S."/>
            <person name="Kildgaard S."/>
            <person name="Isbrandt T."/>
            <person name="Kuo A."/>
            <person name="Sato A."/>
            <person name="Lyhne E.K."/>
            <person name="Kogle M.E."/>
            <person name="Wiebenga A."/>
            <person name="Kun R.S."/>
            <person name="Lubbers R.J."/>
            <person name="Makela M.R."/>
            <person name="Barry K."/>
            <person name="Chovatia M."/>
            <person name="Clum A."/>
            <person name="Daum C."/>
            <person name="Haridas S."/>
            <person name="He G."/>
            <person name="LaButti K."/>
            <person name="Lipzen A."/>
            <person name="Mondo S."/>
            <person name="Riley R."/>
            <person name="Salamov A."/>
            <person name="Simmons B.A."/>
            <person name="Magnuson J.K."/>
            <person name="Henrissat B."/>
            <person name="Mortensen U.H."/>
            <person name="Larsen T.O."/>
            <person name="Devries R.P."/>
            <person name="Grigoriev I.V."/>
            <person name="Machida M."/>
            <person name="Baker S.E."/>
            <person name="Andersen M.R."/>
        </authorList>
    </citation>
    <scope>NUCLEOTIDE SEQUENCE</scope>
    <source>
        <strain evidence="11">CBS 117612</strain>
    </source>
</reference>
<protein>
    <recommendedName>
        <fullName evidence="1">non-specific serine/threonine protein kinase</fullName>
        <ecNumber evidence="1">2.7.11.1</ecNumber>
    </recommendedName>
</protein>
<keyword evidence="4" id="KW-0547">Nucleotide-binding</keyword>
<comment type="catalytic activity">
    <reaction evidence="8">
        <text>L-seryl-[protein] + ATP = O-phospho-L-seryl-[protein] + ADP + H(+)</text>
        <dbReference type="Rhea" id="RHEA:17989"/>
        <dbReference type="Rhea" id="RHEA-COMP:9863"/>
        <dbReference type="Rhea" id="RHEA-COMP:11604"/>
        <dbReference type="ChEBI" id="CHEBI:15378"/>
        <dbReference type="ChEBI" id="CHEBI:29999"/>
        <dbReference type="ChEBI" id="CHEBI:30616"/>
        <dbReference type="ChEBI" id="CHEBI:83421"/>
        <dbReference type="ChEBI" id="CHEBI:456216"/>
        <dbReference type="EC" id="2.7.11.1"/>
    </reaction>
</comment>
<evidence type="ECO:0000256" key="6">
    <source>
        <dbReference type="ARBA" id="ARBA00022840"/>
    </source>
</evidence>
<evidence type="ECO:0000256" key="4">
    <source>
        <dbReference type="ARBA" id="ARBA00022741"/>
    </source>
</evidence>